<dbReference type="Gene3D" id="3.40.50.720">
    <property type="entry name" value="NAD(P)-binding Rossmann-like Domain"/>
    <property type="match status" value="2"/>
</dbReference>
<dbReference type="OrthoDB" id="9787219at2"/>
<evidence type="ECO:0000313" key="4">
    <source>
        <dbReference type="EMBL" id="SDF65647.1"/>
    </source>
</evidence>
<keyword evidence="2" id="KW-0520">NAD</keyword>
<dbReference type="GO" id="GO:0051287">
    <property type="term" value="F:NAD binding"/>
    <property type="evidence" value="ECO:0007669"/>
    <property type="project" value="InterPro"/>
</dbReference>
<dbReference type="PANTHER" id="PTHR43333">
    <property type="entry name" value="2-HACID_DH_C DOMAIN-CONTAINING PROTEIN"/>
    <property type="match status" value="1"/>
</dbReference>
<organism evidence="4 5">
    <name type="scientific">Onishia taeanensis</name>
    <dbReference type="NCBI Taxonomy" id="284577"/>
    <lineage>
        <taxon>Bacteria</taxon>
        <taxon>Pseudomonadati</taxon>
        <taxon>Pseudomonadota</taxon>
        <taxon>Gammaproteobacteria</taxon>
        <taxon>Oceanospirillales</taxon>
        <taxon>Halomonadaceae</taxon>
        <taxon>Onishia</taxon>
    </lineage>
</organism>
<dbReference type="InterPro" id="IPR006140">
    <property type="entry name" value="D-isomer_DH_NAD-bd"/>
</dbReference>
<evidence type="ECO:0000256" key="1">
    <source>
        <dbReference type="ARBA" id="ARBA00023002"/>
    </source>
</evidence>
<protein>
    <submittedName>
        <fullName evidence="4">Glyoxylate/hydroxypyruvate reductase A</fullName>
    </submittedName>
</protein>
<sequence>MQILIHSADAEQWQAAIAKALPKAKVMTSDAALAERQNADFLVAWQPPGWLFEEQQALKGIINLGAGVDALLDNPALPTDIPIVKLRDAGMASPMIDYVRYGVLHFQRDFDHYARQQTNRQWLEQPVTPKAEWGIGVLGLGAIGARVAQALAADGFPVHGWSRHPKQLEGIRCHHGKEGLATLLGQVKSLVTLLPNTPATRGIINAETLAALPHGASLINPGRGSLIDEAALLEALGPVNAEPPHADESVSGDTGRLRGAVLDAFSQEPLPADNPLWTHPRVLITPHMAAPTPRDAALDQVIDTLKAWLAGEQVPSIDPKAGY</sequence>
<reference evidence="4 5" key="1">
    <citation type="submission" date="2016-10" db="EMBL/GenBank/DDBJ databases">
        <authorList>
            <person name="de Groot N.N."/>
        </authorList>
    </citation>
    <scope>NUCLEOTIDE SEQUENCE [LARGE SCALE GENOMIC DNA]</scope>
    <source>
        <strain evidence="4 5">BH539</strain>
    </source>
</reference>
<dbReference type="InterPro" id="IPR036291">
    <property type="entry name" value="NAD(P)-bd_dom_sf"/>
</dbReference>
<evidence type="ECO:0000259" key="3">
    <source>
        <dbReference type="Pfam" id="PF02826"/>
    </source>
</evidence>
<dbReference type="RefSeq" id="WP_092521975.1">
    <property type="nucleotide sequence ID" value="NZ_FNCI01000001.1"/>
</dbReference>
<dbReference type="CDD" id="cd12164">
    <property type="entry name" value="GDH_like_2"/>
    <property type="match status" value="1"/>
</dbReference>
<dbReference type="SUPFAM" id="SSF51735">
    <property type="entry name" value="NAD(P)-binding Rossmann-fold domains"/>
    <property type="match status" value="1"/>
</dbReference>
<evidence type="ECO:0000313" key="5">
    <source>
        <dbReference type="Proteomes" id="UP000198641"/>
    </source>
</evidence>
<dbReference type="PANTHER" id="PTHR43333:SF1">
    <property type="entry name" value="D-ISOMER SPECIFIC 2-HYDROXYACID DEHYDROGENASE NAD-BINDING DOMAIN-CONTAINING PROTEIN"/>
    <property type="match status" value="1"/>
</dbReference>
<dbReference type="STRING" id="284577.SAMN05216571_10176"/>
<dbReference type="AlphaFoldDB" id="A0A1G7MVC7"/>
<accession>A0A1G7MVC7</accession>
<name>A0A1G7MVC7_9GAMM</name>
<evidence type="ECO:0000256" key="2">
    <source>
        <dbReference type="ARBA" id="ARBA00023027"/>
    </source>
</evidence>
<keyword evidence="4" id="KW-0670">Pyruvate</keyword>
<dbReference type="Proteomes" id="UP000198641">
    <property type="component" value="Unassembled WGS sequence"/>
</dbReference>
<gene>
    <name evidence="4" type="ORF">SAMN05216571_10176</name>
</gene>
<feature type="domain" description="D-isomer specific 2-hydroxyacid dehydrogenase NAD-binding" evidence="3">
    <location>
        <begin position="103"/>
        <end position="236"/>
    </location>
</feature>
<proteinExistence type="predicted"/>
<dbReference type="EMBL" id="FNCI01000001">
    <property type="protein sequence ID" value="SDF65647.1"/>
    <property type="molecule type" value="Genomic_DNA"/>
</dbReference>
<dbReference type="GO" id="GO:0016491">
    <property type="term" value="F:oxidoreductase activity"/>
    <property type="evidence" value="ECO:0007669"/>
    <property type="project" value="UniProtKB-KW"/>
</dbReference>
<dbReference type="Pfam" id="PF02826">
    <property type="entry name" value="2-Hacid_dh_C"/>
    <property type="match status" value="2"/>
</dbReference>
<feature type="domain" description="D-isomer specific 2-hydroxyacid dehydrogenase NAD-binding" evidence="3">
    <location>
        <begin position="254"/>
        <end position="289"/>
    </location>
</feature>
<keyword evidence="1" id="KW-0560">Oxidoreductase</keyword>
<keyword evidence="5" id="KW-1185">Reference proteome</keyword>